<dbReference type="EC" id="1.4.3.5" evidence="4"/>
<organism evidence="4 5">
    <name type="scientific">Sporolactobacillus inulinus</name>
    <dbReference type="NCBI Taxonomy" id="2078"/>
    <lineage>
        <taxon>Bacteria</taxon>
        <taxon>Bacillati</taxon>
        <taxon>Bacillota</taxon>
        <taxon>Bacilli</taxon>
        <taxon>Bacillales</taxon>
        <taxon>Sporolactobacillaceae</taxon>
        <taxon>Sporolactobacillus</taxon>
    </lineage>
</organism>
<dbReference type="GO" id="GO:0004733">
    <property type="term" value="F:pyridoxamine phosphate oxidase activity"/>
    <property type="evidence" value="ECO:0007669"/>
    <property type="project" value="UniProtKB-EC"/>
</dbReference>
<dbReference type="Gene3D" id="3.90.550.10">
    <property type="entry name" value="Spore Coat Polysaccharide Biosynthesis Protein SpsA, Chain A"/>
    <property type="match status" value="1"/>
</dbReference>
<proteinExistence type="predicted"/>
<evidence type="ECO:0000313" key="5">
    <source>
        <dbReference type="Proteomes" id="UP000319716"/>
    </source>
</evidence>
<dbReference type="Pfam" id="PF01501">
    <property type="entry name" value="Glyco_transf_8"/>
    <property type="match status" value="1"/>
</dbReference>
<evidence type="ECO:0000256" key="1">
    <source>
        <dbReference type="ARBA" id="ARBA00022676"/>
    </source>
</evidence>
<sequence length="312" mass="37081">MRSSKNHVIEKRIRRYILKNTINIVAVSDNNYAQHLSVTLTSLIKNSSGIENIDLYIVDGGMSRKNKKMLQNTMKNLENTLVFISIDRTIYKNARIDNHITKAAYYRISLPPILNKEYHLDRVIYIDCDMIFNRDINKLWNINLANHTIGAIENLWADSRIEYLHIPKKYKYFNSGLLMIDTNKWVKEDITNRTINYINRNGPRLTLHDQDALNAVLYNKWLALPINWNVQSKIYEHYSELSDKCIAFKKAAQNPYVIHYTGSVKPWNFECKHPLKKEYYNYLSYTEWKNWKPRITVKSLVNRFFLKNYVNF</sequence>
<dbReference type="InterPro" id="IPR050748">
    <property type="entry name" value="Glycosyltrans_8_dom-fam"/>
</dbReference>
<reference evidence="4 5" key="1">
    <citation type="submission" date="2017-11" db="EMBL/GenBank/DDBJ databases">
        <title>Draft Genome Sequence of Sporolactobacillus inulinus NBRC 111894 Isolated from Koso, a Japanese Sugar-Vegetable Fermented Beverage.</title>
        <authorList>
            <person name="Chiou T.Y."/>
            <person name="Oshima K."/>
            <person name="Suda W."/>
            <person name="Hattori M."/>
            <person name="Takahashi T."/>
        </authorList>
    </citation>
    <scope>NUCLEOTIDE SEQUENCE [LARGE SCALE GENOMIC DNA]</scope>
    <source>
        <strain evidence="4 5">NBRC111894</strain>
    </source>
</reference>
<evidence type="ECO:0000313" key="4">
    <source>
        <dbReference type="EMBL" id="GAY76205.1"/>
    </source>
</evidence>
<dbReference type="AlphaFoldDB" id="A0A4Y1ZAZ1"/>
<keyword evidence="4" id="KW-0560">Oxidoreductase</keyword>
<accession>A0A4Y1ZAZ1</accession>
<dbReference type="SUPFAM" id="SSF53448">
    <property type="entry name" value="Nucleotide-diphospho-sugar transferases"/>
    <property type="match status" value="1"/>
</dbReference>
<name>A0A4Y1ZAZ1_9BACL</name>
<dbReference type="EMBL" id="BEXB01000012">
    <property type="protein sequence ID" value="GAY76205.1"/>
    <property type="molecule type" value="Genomic_DNA"/>
</dbReference>
<dbReference type="PANTHER" id="PTHR13778">
    <property type="entry name" value="GLYCOSYLTRANSFERASE 8 DOMAIN-CONTAINING PROTEIN"/>
    <property type="match status" value="1"/>
</dbReference>
<protein>
    <submittedName>
        <fullName evidence="4">Pyridoxamine 5'-phosphate oxidase</fullName>
        <ecNumber evidence="4">1.4.3.5</ecNumber>
    </submittedName>
</protein>
<gene>
    <name evidence="4" type="ORF">NBRC111894_1759</name>
</gene>
<dbReference type="CDD" id="cd04194">
    <property type="entry name" value="GT8_A4GalT_like"/>
    <property type="match status" value="1"/>
</dbReference>
<keyword evidence="1" id="KW-0328">Glycosyltransferase</keyword>
<evidence type="ECO:0000256" key="3">
    <source>
        <dbReference type="ARBA" id="ARBA00022723"/>
    </source>
</evidence>
<dbReference type="PANTHER" id="PTHR13778:SF47">
    <property type="entry name" value="LIPOPOLYSACCHARIDE 1,3-GALACTOSYLTRANSFERASE"/>
    <property type="match status" value="1"/>
</dbReference>
<keyword evidence="2" id="KW-0808">Transferase</keyword>
<dbReference type="GO" id="GO:0016757">
    <property type="term" value="F:glycosyltransferase activity"/>
    <property type="evidence" value="ECO:0007669"/>
    <property type="project" value="UniProtKB-KW"/>
</dbReference>
<dbReference type="InterPro" id="IPR002495">
    <property type="entry name" value="Glyco_trans_8"/>
</dbReference>
<keyword evidence="3" id="KW-0479">Metal-binding</keyword>
<evidence type="ECO:0000256" key="2">
    <source>
        <dbReference type="ARBA" id="ARBA00022679"/>
    </source>
</evidence>
<dbReference type="Proteomes" id="UP000319716">
    <property type="component" value="Unassembled WGS sequence"/>
</dbReference>
<dbReference type="InterPro" id="IPR029044">
    <property type="entry name" value="Nucleotide-diphossugar_trans"/>
</dbReference>
<dbReference type="GO" id="GO:0046872">
    <property type="term" value="F:metal ion binding"/>
    <property type="evidence" value="ECO:0007669"/>
    <property type="project" value="UniProtKB-KW"/>
</dbReference>
<comment type="caution">
    <text evidence="4">The sequence shown here is derived from an EMBL/GenBank/DDBJ whole genome shotgun (WGS) entry which is preliminary data.</text>
</comment>